<proteinExistence type="inferred from homology"/>
<dbReference type="GO" id="GO:1990904">
    <property type="term" value="C:ribonucleoprotein complex"/>
    <property type="evidence" value="ECO:0007669"/>
    <property type="project" value="UniProtKB-KW"/>
</dbReference>
<feature type="region of interest" description="Disordered" evidence="6">
    <location>
        <begin position="68"/>
        <end position="87"/>
    </location>
</feature>
<gene>
    <name evidence="5 7" type="primary">rplD</name>
    <name evidence="7" type="ORF">Mal4_41960</name>
</gene>
<evidence type="ECO:0000256" key="5">
    <source>
        <dbReference type="HAMAP-Rule" id="MF_01328"/>
    </source>
</evidence>
<evidence type="ECO:0000256" key="6">
    <source>
        <dbReference type="SAM" id="MobiDB-lite"/>
    </source>
</evidence>
<comment type="function">
    <text evidence="5">One of the primary rRNA binding proteins, this protein initially binds near the 5'-end of the 23S rRNA. It is important during the early stages of 50S assembly. It makes multiple contacts with different domains of the 23S rRNA in the assembled 50S subunit and ribosome.</text>
</comment>
<dbReference type="SUPFAM" id="SSF52166">
    <property type="entry name" value="Ribosomal protein L4"/>
    <property type="match status" value="1"/>
</dbReference>
<keyword evidence="2 5" id="KW-0689">Ribosomal protein</keyword>
<reference evidence="7 8" key="1">
    <citation type="submission" date="2019-02" db="EMBL/GenBank/DDBJ databases">
        <title>Deep-cultivation of Planctomycetes and their phenomic and genomic characterization uncovers novel biology.</title>
        <authorList>
            <person name="Wiegand S."/>
            <person name="Jogler M."/>
            <person name="Boedeker C."/>
            <person name="Pinto D."/>
            <person name="Vollmers J."/>
            <person name="Rivas-Marin E."/>
            <person name="Kohn T."/>
            <person name="Peeters S.H."/>
            <person name="Heuer A."/>
            <person name="Rast P."/>
            <person name="Oberbeckmann S."/>
            <person name="Bunk B."/>
            <person name="Jeske O."/>
            <person name="Meyerdierks A."/>
            <person name="Storesund J.E."/>
            <person name="Kallscheuer N."/>
            <person name="Luecker S."/>
            <person name="Lage O.M."/>
            <person name="Pohl T."/>
            <person name="Merkel B.J."/>
            <person name="Hornburger P."/>
            <person name="Mueller R.-W."/>
            <person name="Bruemmer F."/>
            <person name="Labrenz M."/>
            <person name="Spormann A.M."/>
            <person name="Op den Camp H."/>
            <person name="Overmann J."/>
            <person name="Amann R."/>
            <person name="Jetten M.S.M."/>
            <person name="Mascher T."/>
            <person name="Medema M.H."/>
            <person name="Devos D.P."/>
            <person name="Kaster A.-K."/>
            <person name="Ovreas L."/>
            <person name="Rohde M."/>
            <person name="Galperin M.Y."/>
            <person name="Jogler C."/>
        </authorList>
    </citation>
    <scope>NUCLEOTIDE SEQUENCE [LARGE SCALE GENOMIC DNA]</scope>
    <source>
        <strain evidence="7 8">Mal4</strain>
    </source>
</reference>
<dbReference type="Proteomes" id="UP000320496">
    <property type="component" value="Chromosome"/>
</dbReference>
<dbReference type="NCBIfam" id="TIGR03953">
    <property type="entry name" value="rplD_bact"/>
    <property type="match status" value="1"/>
</dbReference>
<keyword evidence="8" id="KW-1185">Reference proteome</keyword>
<keyword evidence="3 5" id="KW-0687">Ribonucleoprotein</keyword>
<evidence type="ECO:0000256" key="2">
    <source>
        <dbReference type="ARBA" id="ARBA00022980"/>
    </source>
</evidence>
<accession>A0A517ZBH5</accession>
<dbReference type="EMBL" id="CP036275">
    <property type="protein sequence ID" value="QDU39843.1"/>
    <property type="molecule type" value="Genomic_DNA"/>
</dbReference>
<dbReference type="PANTHER" id="PTHR10746:SF6">
    <property type="entry name" value="LARGE RIBOSOMAL SUBUNIT PROTEIN UL4M"/>
    <property type="match status" value="1"/>
</dbReference>
<dbReference type="HAMAP" id="MF_01328_B">
    <property type="entry name" value="Ribosomal_uL4_B"/>
    <property type="match status" value="1"/>
</dbReference>
<dbReference type="InterPro" id="IPR013005">
    <property type="entry name" value="Ribosomal_uL4-like"/>
</dbReference>
<keyword evidence="5" id="KW-0699">rRNA-binding</keyword>
<keyword evidence="5" id="KW-0694">RNA-binding</keyword>
<comment type="subunit">
    <text evidence="5">Part of the 50S ribosomal subunit.</text>
</comment>
<name>A0A517ZBH5_9PLAN</name>
<evidence type="ECO:0000313" key="7">
    <source>
        <dbReference type="EMBL" id="QDU39843.1"/>
    </source>
</evidence>
<evidence type="ECO:0000256" key="1">
    <source>
        <dbReference type="ARBA" id="ARBA00010528"/>
    </source>
</evidence>
<dbReference type="PANTHER" id="PTHR10746">
    <property type="entry name" value="50S RIBOSOMAL PROTEIN L4"/>
    <property type="match status" value="1"/>
</dbReference>
<feature type="compositionally biased region" description="Basic residues" evidence="6">
    <location>
        <begin position="68"/>
        <end position="81"/>
    </location>
</feature>
<evidence type="ECO:0000256" key="3">
    <source>
        <dbReference type="ARBA" id="ARBA00023274"/>
    </source>
</evidence>
<comment type="function">
    <text evidence="5">Forms part of the polypeptide exit tunnel.</text>
</comment>
<protein>
    <recommendedName>
        <fullName evidence="4 5">Large ribosomal subunit protein uL4</fullName>
    </recommendedName>
</protein>
<dbReference type="Pfam" id="PF00573">
    <property type="entry name" value="Ribosomal_L4"/>
    <property type="match status" value="1"/>
</dbReference>
<dbReference type="KEGG" id="mri:Mal4_41960"/>
<dbReference type="InterPro" id="IPR023574">
    <property type="entry name" value="Ribosomal_uL4_dom_sf"/>
</dbReference>
<comment type="similarity">
    <text evidence="1 5">Belongs to the universal ribosomal protein uL4 family.</text>
</comment>
<organism evidence="7 8">
    <name type="scientific">Maioricimonas rarisocia</name>
    <dbReference type="NCBI Taxonomy" id="2528026"/>
    <lineage>
        <taxon>Bacteria</taxon>
        <taxon>Pseudomonadati</taxon>
        <taxon>Planctomycetota</taxon>
        <taxon>Planctomycetia</taxon>
        <taxon>Planctomycetales</taxon>
        <taxon>Planctomycetaceae</taxon>
        <taxon>Maioricimonas</taxon>
    </lineage>
</organism>
<dbReference type="GO" id="GO:0006412">
    <property type="term" value="P:translation"/>
    <property type="evidence" value="ECO:0007669"/>
    <property type="project" value="UniProtKB-UniRule"/>
</dbReference>
<dbReference type="GO" id="GO:0019843">
    <property type="term" value="F:rRNA binding"/>
    <property type="evidence" value="ECO:0007669"/>
    <property type="project" value="UniProtKB-UniRule"/>
</dbReference>
<sequence>MISVPVRDMSGAELGTYEFDPAELAPDINKQLLHDVVVMYEANRRVGTVRQKSRGEVIGSTKKLYRQKGTGRARMGNRRQPVRVGGGRAFPRRPKDWSYRLPKKAIRLATRMALLSKFQDGEAIVVDSFSVQEPKTRIVAGFLRSLGVDKDSCLLAIQEHDSTVWKSARNIEALRVSVYSDLNAYDLLRQKRLVVTKDAMDRLRGVAG</sequence>
<evidence type="ECO:0000256" key="4">
    <source>
        <dbReference type="ARBA" id="ARBA00035244"/>
    </source>
</evidence>
<dbReference type="AlphaFoldDB" id="A0A517ZBH5"/>
<dbReference type="InterPro" id="IPR002136">
    <property type="entry name" value="Ribosomal_uL4"/>
</dbReference>
<dbReference type="Gene3D" id="3.40.1370.10">
    <property type="match status" value="1"/>
</dbReference>
<dbReference type="OrthoDB" id="9803201at2"/>
<dbReference type="GO" id="GO:0005840">
    <property type="term" value="C:ribosome"/>
    <property type="evidence" value="ECO:0007669"/>
    <property type="project" value="UniProtKB-KW"/>
</dbReference>
<evidence type="ECO:0000313" key="8">
    <source>
        <dbReference type="Proteomes" id="UP000320496"/>
    </source>
</evidence>
<dbReference type="GO" id="GO:0003735">
    <property type="term" value="F:structural constituent of ribosome"/>
    <property type="evidence" value="ECO:0007669"/>
    <property type="project" value="InterPro"/>
</dbReference>